<sequence>MITLVRQLFALLRLLFFRGYCRLSPKALLVRFLNAVERCWKDKEKLKQIFLGQESPCRRELRVQPGLKLATRTGTSDVSPTFIYASKEPACYPTIGSEQIIAAVVEVQRQRRPNRVTPIEHHPAPTSNSLFHKDAIEIQITSQAVPPRPYECAPSDRDASSLGTYNGGGLTPVQKPLCPPTRASIRTTTSHFPSVIPASYLPSLPMAPLEQLSQTTSSTASIMSVDSAKDASSVSDTLFSDHATVFALVDTSESLIRPRRRQRMFPALKTHRYDRGTKLEESSFEYTVRPVQTKYSLEGVPDGWEAVTHPEGCLYFYNRARKIYTEAWLCDPETLDEIEDFAALLEEVARDDKKDIPPDSELVLELEVNPTKETKHYWAYYYVDHAERVLFWLHEYVVSQELEALRGMQSASQIKYGIETYYWGHWEFFPIGQTVTEELRNEVLRNLIHDGVDQLTSASSTAGLTPDVTEKLISMIKTSRDLGSNQHTARTLGRLMSLFAHSKYHNYYGQQAARLDCNTSLFNNERNRSLWIISFAALLFKYPLVHLHAIEKVWIDGVIHEITWTRFVTDLRKEWREAIIASAVLLLANLSFLRIAVDTEASQHRTPAQTTSLVSMIACVSSVVLGMQLIRQYRVKPRKTALDAVTYLQSQEHPRLGMETLAIVYSLPYALCMWAIVTFMTALALECFYVQDEATIITTAVAWCLVAICATLCSLSFWQGGDSNSLFLRDWAHRLWNKAHNASRSLGGSSQREDTALTPNSSSGSTTELFEV</sequence>
<feature type="transmembrane region" description="Helical" evidence="2">
    <location>
        <begin position="578"/>
        <end position="597"/>
    </location>
</feature>
<dbReference type="Proteomes" id="UP000814176">
    <property type="component" value="Unassembled WGS sequence"/>
</dbReference>
<feature type="transmembrane region" description="Helical" evidence="2">
    <location>
        <begin position="609"/>
        <end position="630"/>
    </location>
</feature>
<dbReference type="InterPro" id="IPR001202">
    <property type="entry name" value="WW_dom"/>
</dbReference>
<evidence type="ECO:0000256" key="1">
    <source>
        <dbReference type="SAM" id="MobiDB-lite"/>
    </source>
</evidence>
<feature type="chain" id="PRO_5046145014" description="WW domain-containing protein" evidence="3">
    <location>
        <begin position="24"/>
        <end position="772"/>
    </location>
</feature>
<keyword evidence="2" id="KW-0812">Transmembrane</keyword>
<feature type="region of interest" description="Disordered" evidence="1">
    <location>
        <begin position="146"/>
        <end position="184"/>
    </location>
</feature>
<keyword evidence="2" id="KW-0472">Membrane</keyword>
<organism evidence="4 5">
    <name type="scientific">Rhodofomes roseus</name>
    <dbReference type="NCBI Taxonomy" id="34475"/>
    <lineage>
        <taxon>Eukaryota</taxon>
        <taxon>Fungi</taxon>
        <taxon>Dikarya</taxon>
        <taxon>Basidiomycota</taxon>
        <taxon>Agaricomycotina</taxon>
        <taxon>Agaricomycetes</taxon>
        <taxon>Polyporales</taxon>
        <taxon>Rhodofomes</taxon>
    </lineage>
</organism>
<evidence type="ECO:0000313" key="4">
    <source>
        <dbReference type="EMBL" id="KAH9836354.1"/>
    </source>
</evidence>
<feature type="compositionally biased region" description="Polar residues" evidence="1">
    <location>
        <begin position="757"/>
        <end position="772"/>
    </location>
</feature>
<feature type="transmembrane region" description="Helical" evidence="2">
    <location>
        <begin position="529"/>
        <end position="545"/>
    </location>
</feature>
<keyword evidence="5" id="KW-1185">Reference proteome</keyword>
<keyword evidence="2" id="KW-1133">Transmembrane helix</keyword>
<gene>
    <name evidence="4" type="ORF">C8Q71DRAFT_762036</name>
</gene>
<feature type="transmembrane region" description="Helical" evidence="2">
    <location>
        <begin position="662"/>
        <end position="684"/>
    </location>
</feature>
<dbReference type="GeneID" id="72004637"/>
<dbReference type="CDD" id="cd00201">
    <property type="entry name" value="WW"/>
    <property type="match status" value="1"/>
</dbReference>
<evidence type="ECO:0000256" key="2">
    <source>
        <dbReference type="SAM" id="Phobius"/>
    </source>
</evidence>
<protein>
    <recommendedName>
        <fullName evidence="6">WW domain-containing protein</fullName>
    </recommendedName>
</protein>
<accession>A0ABQ8KF36</accession>
<name>A0ABQ8KF36_9APHY</name>
<evidence type="ECO:0000313" key="5">
    <source>
        <dbReference type="Proteomes" id="UP000814176"/>
    </source>
</evidence>
<dbReference type="EMBL" id="JADCUA010000011">
    <property type="protein sequence ID" value="KAH9836354.1"/>
    <property type="molecule type" value="Genomic_DNA"/>
</dbReference>
<evidence type="ECO:0008006" key="6">
    <source>
        <dbReference type="Google" id="ProtNLM"/>
    </source>
</evidence>
<comment type="caution">
    <text evidence="4">The sequence shown here is derived from an EMBL/GenBank/DDBJ whole genome shotgun (WGS) entry which is preliminary data.</text>
</comment>
<evidence type="ECO:0000256" key="3">
    <source>
        <dbReference type="SAM" id="SignalP"/>
    </source>
</evidence>
<proteinExistence type="predicted"/>
<feature type="signal peptide" evidence="3">
    <location>
        <begin position="1"/>
        <end position="23"/>
    </location>
</feature>
<reference evidence="4 5" key="1">
    <citation type="journal article" date="2021" name="Environ. Microbiol.">
        <title>Gene family expansions and transcriptome signatures uncover fungal adaptations to wood decay.</title>
        <authorList>
            <person name="Hage H."/>
            <person name="Miyauchi S."/>
            <person name="Viragh M."/>
            <person name="Drula E."/>
            <person name="Min B."/>
            <person name="Chaduli D."/>
            <person name="Navarro D."/>
            <person name="Favel A."/>
            <person name="Norest M."/>
            <person name="Lesage-Meessen L."/>
            <person name="Balint B."/>
            <person name="Merenyi Z."/>
            <person name="de Eugenio L."/>
            <person name="Morin E."/>
            <person name="Martinez A.T."/>
            <person name="Baldrian P."/>
            <person name="Stursova M."/>
            <person name="Martinez M.J."/>
            <person name="Novotny C."/>
            <person name="Magnuson J.K."/>
            <person name="Spatafora J.W."/>
            <person name="Maurice S."/>
            <person name="Pangilinan J."/>
            <person name="Andreopoulos W."/>
            <person name="LaButti K."/>
            <person name="Hundley H."/>
            <person name="Na H."/>
            <person name="Kuo A."/>
            <person name="Barry K."/>
            <person name="Lipzen A."/>
            <person name="Henrissat B."/>
            <person name="Riley R."/>
            <person name="Ahrendt S."/>
            <person name="Nagy L.G."/>
            <person name="Grigoriev I.V."/>
            <person name="Martin F."/>
            <person name="Rosso M.N."/>
        </authorList>
    </citation>
    <scope>NUCLEOTIDE SEQUENCE [LARGE SCALE GENOMIC DNA]</scope>
    <source>
        <strain evidence="4 5">CIRM-BRFM 1785</strain>
    </source>
</reference>
<feature type="region of interest" description="Disordered" evidence="1">
    <location>
        <begin position="743"/>
        <end position="772"/>
    </location>
</feature>
<dbReference type="RefSeq" id="XP_047778639.1">
    <property type="nucleotide sequence ID" value="XM_047923905.1"/>
</dbReference>
<keyword evidence="3" id="KW-0732">Signal</keyword>
<feature type="transmembrane region" description="Helical" evidence="2">
    <location>
        <begin position="696"/>
        <end position="718"/>
    </location>
</feature>